<feature type="chain" id="PRO_5021268981" description="Mutator-like transposase domain-containing protein" evidence="1">
    <location>
        <begin position="23"/>
        <end position="313"/>
    </location>
</feature>
<organism evidence="3 4">
    <name type="scientific">Araneus ventricosus</name>
    <name type="common">Orbweaver spider</name>
    <name type="synonym">Epeira ventricosa</name>
    <dbReference type="NCBI Taxonomy" id="182803"/>
    <lineage>
        <taxon>Eukaryota</taxon>
        <taxon>Metazoa</taxon>
        <taxon>Ecdysozoa</taxon>
        <taxon>Arthropoda</taxon>
        <taxon>Chelicerata</taxon>
        <taxon>Arachnida</taxon>
        <taxon>Araneae</taxon>
        <taxon>Araneomorphae</taxon>
        <taxon>Entelegynae</taxon>
        <taxon>Araneoidea</taxon>
        <taxon>Araneidae</taxon>
        <taxon>Araneus</taxon>
    </lineage>
</organism>
<evidence type="ECO:0000256" key="1">
    <source>
        <dbReference type="SAM" id="SignalP"/>
    </source>
</evidence>
<dbReference type="AlphaFoldDB" id="A0A4Y2L228"/>
<evidence type="ECO:0000313" key="4">
    <source>
        <dbReference type="Proteomes" id="UP000499080"/>
    </source>
</evidence>
<feature type="signal peptide" evidence="1">
    <location>
        <begin position="1"/>
        <end position="22"/>
    </location>
</feature>
<sequence length="313" mass="35009">MNSRRGLATSLLFVCKSCGCSSSSMTSYRSQIGYDINTKLVYGMRCIGKGKCAARTLCAVMNLPPPHAKFERLNSSLCRALSYTCSKSMLKAHEGAVSRNDNSRDITVALDGTWQKRGHTSINGVITATSLDTGKVIDFECLFKYCFTCKNKSNDCKDCRKNYEGYSGGMESEGAIRMFQSSVSKRNVRYAKYLGDGDSKGFLKISESKVYEEELVVEKLEGIGHVQKRMGTILRNLRNKFKSTKLSDGKKISGRGRLTDAQILLIQKYYGLAIRRNTSNSVDEMSKSIWGIYFHKLSTDAKPHHGLLWDLPR</sequence>
<proteinExistence type="predicted"/>
<dbReference type="InterPro" id="IPR049012">
    <property type="entry name" value="Mutator_transp_dom"/>
</dbReference>
<accession>A0A4Y2L228</accession>
<evidence type="ECO:0000313" key="3">
    <source>
        <dbReference type="EMBL" id="GBN08721.1"/>
    </source>
</evidence>
<dbReference type="Proteomes" id="UP000499080">
    <property type="component" value="Unassembled WGS sequence"/>
</dbReference>
<keyword evidence="1" id="KW-0732">Signal</keyword>
<name>A0A4Y2L228_ARAVE</name>
<comment type="caution">
    <text evidence="3">The sequence shown here is derived from an EMBL/GenBank/DDBJ whole genome shotgun (WGS) entry which is preliminary data.</text>
</comment>
<keyword evidence="4" id="KW-1185">Reference proteome</keyword>
<dbReference type="EMBL" id="BGPR01005287">
    <property type="protein sequence ID" value="GBN08721.1"/>
    <property type="molecule type" value="Genomic_DNA"/>
</dbReference>
<reference evidence="3 4" key="1">
    <citation type="journal article" date="2019" name="Sci. Rep.">
        <title>Orb-weaving spider Araneus ventricosus genome elucidates the spidroin gene catalogue.</title>
        <authorList>
            <person name="Kono N."/>
            <person name="Nakamura H."/>
            <person name="Ohtoshi R."/>
            <person name="Moran D.A.P."/>
            <person name="Shinohara A."/>
            <person name="Yoshida Y."/>
            <person name="Fujiwara M."/>
            <person name="Mori M."/>
            <person name="Tomita M."/>
            <person name="Arakawa K."/>
        </authorList>
    </citation>
    <scope>NUCLEOTIDE SEQUENCE [LARGE SCALE GENOMIC DNA]</scope>
</reference>
<protein>
    <recommendedName>
        <fullName evidence="2">Mutator-like transposase domain-containing protein</fullName>
    </recommendedName>
</protein>
<dbReference type="Pfam" id="PF20700">
    <property type="entry name" value="Mutator"/>
    <property type="match status" value="1"/>
</dbReference>
<evidence type="ECO:0000259" key="2">
    <source>
        <dbReference type="Pfam" id="PF20700"/>
    </source>
</evidence>
<feature type="domain" description="Mutator-like transposase" evidence="2">
    <location>
        <begin position="3"/>
        <end position="294"/>
    </location>
</feature>
<gene>
    <name evidence="3" type="ORF">AVEN_89230_1</name>
</gene>